<dbReference type="PANTHER" id="PTHR42896:SF2">
    <property type="entry name" value="CBBY-LIKE PROTEIN"/>
    <property type="match status" value="1"/>
</dbReference>
<proteinExistence type="predicted"/>
<keyword evidence="2" id="KW-1185">Reference proteome</keyword>
<dbReference type="Pfam" id="PF00702">
    <property type="entry name" value="Hydrolase"/>
    <property type="match status" value="1"/>
</dbReference>
<dbReference type="GeneID" id="301682996"/>
<dbReference type="Proteomes" id="UP000326169">
    <property type="component" value="Unassembled WGS sequence"/>
</dbReference>
<dbReference type="SFLD" id="SFLDG01135">
    <property type="entry name" value="C1.5.6:_HAD__Beta-PGM__Phospha"/>
    <property type="match status" value="1"/>
</dbReference>
<organism evidence="1 2">
    <name type="scientific">Limnospira platensis NIES-46</name>
    <dbReference type="NCBI Taxonomy" id="1236695"/>
    <lineage>
        <taxon>Bacteria</taxon>
        <taxon>Bacillati</taxon>
        <taxon>Cyanobacteriota</taxon>
        <taxon>Cyanophyceae</taxon>
        <taxon>Oscillatoriophycideae</taxon>
        <taxon>Oscillatoriales</taxon>
        <taxon>Sirenicapillariaceae</taxon>
        <taxon>Limnospira</taxon>
    </lineage>
</organism>
<dbReference type="SUPFAM" id="SSF56784">
    <property type="entry name" value="HAD-like"/>
    <property type="match status" value="1"/>
</dbReference>
<dbReference type="PANTHER" id="PTHR42896">
    <property type="entry name" value="XYLULOSE-1,5-BISPHOSPHATE (XUBP) PHOSPHATASE"/>
    <property type="match status" value="1"/>
</dbReference>
<dbReference type="CDD" id="cd07528">
    <property type="entry name" value="HAD_CbbY-like"/>
    <property type="match status" value="1"/>
</dbReference>
<sequence>MSHLKAIIFDVDGTLAETERDGHRLAFNQTFAEAGLDWYWSIELYGELLTVSGGKERIDYYIKRYHPDGQFPNNLDEWIADLHEAKTRHYRELLATGDIPLRPGVKRLITEALGEGVRLAIATTSAFPNAIALLEETLNPHWFEVIAAGDIVPHKKPAPDIYNYVLEKLGLTANDCVAIEDSRQGLLAARAMGLTTIITVNNYTKNEDFLGASLVINHLGEPDLSCEAIAGTALNSGYVSLDLLRYIHQISTGVI</sequence>
<evidence type="ECO:0000313" key="2">
    <source>
        <dbReference type="Proteomes" id="UP000326169"/>
    </source>
</evidence>
<dbReference type="InterPro" id="IPR044999">
    <property type="entry name" value="CbbY-like"/>
</dbReference>
<gene>
    <name evidence="1" type="ORF">NIES46_21400</name>
</gene>
<dbReference type="InterPro" id="IPR023198">
    <property type="entry name" value="PGP-like_dom2"/>
</dbReference>
<dbReference type="Gene3D" id="1.10.150.240">
    <property type="entry name" value="Putative phosphatase, domain 2"/>
    <property type="match status" value="1"/>
</dbReference>
<dbReference type="NCBIfam" id="TIGR01509">
    <property type="entry name" value="HAD-SF-IA-v3"/>
    <property type="match status" value="1"/>
</dbReference>
<reference evidence="1 2" key="1">
    <citation type="journal article" date="2019" name="J Genomics">
        <title>The Draft Genome of a Hydrogen-producing Cyanobacterium, Arthrospira platensis NIES-46.</title>
        <authorList>
            <person name="Suzuki S."/>
            <person name="Yamaguchi H."/>
            <person name="Kawachi M."/>
        </authorList>
    </citation>
    <scope>NUCLEOTIDE SEQUENCE [LARGE SCALE GENOMIC DNA]</scope>
    <source>
        <strain evidence="1 2">NIES-46</strain>
    </source>
</reference>
<dbReference type="SFLD" id="SFLDF00035">
    <property type="entry name" value="phosphoglycolate_phosphatase"/>
    <property type="match status" value="1"/>
</dbReference>
<dbReference type="SFLD" id="SFLDG01129">
    <property type="entry name" value="C1.5:_HAD__Beta-PGM__Phosphata"/>
    <property type="match status" value="1"/>
</dbReference>
<dbReference type="EMBL" id="BIMW01000089">
    <property type="protein sequence ID" value="GCE94088.1"/>
    <property type="molecule type" value="Genomic_DNA"/>
</dbReference>
<dbReference type="Gene3D" id="3.40.50.1000">
    <property type="entry name" value="HAD superfamily/HAD-like"/>
    <property type="match status" value="1"/>
</dbReference>
<dbReference type="InterPro" id="IPR006439">
    <property type="entry name" value="HAD-SF_hydro_IA"/>
</dbReference>
<dbReference type="SFLD" id="SFLDS00003">
    <property type="entry name" value="Haloacid_Dehalogenase"/>
    <property type="match status" value="1"/>
</dbReference>
<evidence type="ECO:0000313" key="1">
    <source>
        <dbReference type="EMBL" id="GCE94088.1"/>
    </source>
</evidence>
<name>A0A5M3T7U9_LIMPL</name>
<dbReference type="InterPro" id="IPR023214">
    <property type="entry name" value="HAD_sf"/>
</dbReference>
<accession>A0A5M3T7U9</accession>
<protein>
    <submittedName>
        <fullName evidence="1">CbbY family protein</fullName>
    </submittedName>
</protein>
<comment type="caution">
    <text evidence="1">The sequence shown here is derived from an EMBL/GenBank/DDBJ whole genome shotgun (WGS) entry which is preliminary data.</text>
</comment>
<dbReference type="RefSeq" id="WP_006619611.1">
    <property type="nucleotide sequence ID" value="NZ_BIMW01000089.1"/>
</dbReference>
<dbReference type="InterPro" id="IPR036412">
    <property type="entry name" value="HAD-like_sf"/>
</dbReference>